<protein>
    <submittedName>
        <fullName evidence="1">Uncharacterized protein</fullName>
    </submittedName>
</protein>
<geneLocation type="plasmid" evidence="1">
    <name>pP10159-4</name>
</geneLocation>
<organism evidence="1">
    <name type="scientific">Citrobacter freundii</name>
    <dbReference type="NCBI Taxonomy" id="546"/>
    <lineage>
        <taxon>Bacteria</taxon>
        <taxon>Pseudomonadati</taxon>
        <taxon>Pseudomonadota</taxon>
        <taxon>Gammaproteobacteria</taxon>
        <taxon>Enterobacterales</taxon>
        <taxon>Enterobacteriaceae</taxon>
        <taxon>Citrobacter</taxon>
        <taxon>Citrobacter freundii complex</taxon>
    </lineage>
</organism>
<dbReference type="EMBL" id="MF072964">
    <property type="protein sequence ID" value="AVA18451.1"/>
    <property type="molecule type" value="Genomic_DNA"/>
</dbReference>
<dbReference type="AlphaFoldDB" id="A0A2L0W270"/>
<sequence length="49" mass="5237">MLANGEGSLGLPGAHSWWYKSDPHADGFARCRDGAGELKRYLASGKKSS</sequence>
<name>A0A2L0W270_CITFR</name>
<accession>A0A2L0W270</accession>
<reference evidence="1" key="1">
    <citation type="submission" date="2017-05" db="EMBL/GenBank/DDBJ databases">
        <title>Comparative genomics of five different resistance plasmids coexisted in a clinical multi-drug resistant Citrobacter freundii isolate.</title>
        <authorList>
            <person name="Jing O."/>
            <person name="Sun F."/>
            <person name="Zhou D."/>
            <person name="Feng J."/>
            <person name="Zhan Z."/>
            <person name="Xiong Z."/>
            <person name="Yang B."/>
            <person name="Liu Z."/>
            <person name="Li T."/>
            <person name="Tong Y."/>
            <person name="Xia P."/>
        </authorList>
    </citation>
    <scope>NUCLEOTIDE SEQUENCE</scope>
    <source>
        <strain evidence="1">P10159</strain>
        <plasmid evidence="1">pP10159-4</plasmid>
    </source>
</reference>
<evidence type="ECO:0000313" key="1">
    <source>
        <dbReference type="EMBL" id="AVA18451.1"/>
    </source>
</evidence>
<proteinExistence type="predicted"/>
<keyword evidence="1" id="KW-0614">Plasmid</keyword>